<dbReference type="InterPro" id="IPR003688">
    <property type="entry name" value="TraG/VirD4"/>
</dbReference>
<accession>A0A3Q9IXS1</accession>
<dbReference type="AlphaFoldDB" id="A0A3Q9IXS1"/>
<proteinExistence type="predicted"/>
<name>A0A3Q9IXS1_9MICO</name>
<gene>
    <name evidence="1" type="ORF">CVS47_01319</name>
</gene>
<evidence type="ECO:0000313" key="2">
    <source>
        <dbReference type="Proteomes" id="UP000276888"/>
    </source>
</evidence>
<dbReference type="Proteomes" id="UP000276888">
    <property type="component" value="Chromosome"/>
</dbReference>
<dbReference type="Pfam" id="PF02534">
    <property type="entry name" value="T4SS-DNA_transf"/>
    <property type="match status" value="1"/>
</dbReference>
<keyword evidence="2" id="KW-1185">Reference proteome</keyword>
<dbReference type="GO" id="GO:0016020">
    <property type="term" value="C:membrane"/>
    <property type="evidence" value="ECO:0007669"/>
    <property type="project" value="InterPro"/>
</dbReference>
<dbReference type="EMBL" id="CP031423">
    <property type="protein sequence ID" value="AZS36711.1"/>
    <property type="molecule type" value="Genomic_DNA"/>
</dbReference>
<protein>
    <submittedName>
        <fullName evidence="1">Uncharacterized protein</fullName>
    </submittedName>
</protein>
<evidence type="ECO:0000313" key="1">
    <source>
        <dbReference type="EMBL" id="AZS36711.1"/>
    </source>
</evidence>
<organism evidence="1 2">
    <name type="scientific">Microbacterium lemovicicum</name>
    <dbReference type="NCBI Taxonomy" id="1072463"/>
    <lineage>
        <taxon>Bacteria</taxon>
        <taxon>Bacillati</taxon>
        <taxon>Actinomycetota</taxon>
        <taxon>Actinomycetes</taxon>
        <taxon>Micrococcales</taxon>
        <taxon>Microbacteriaceae</taxon>
        <taxon>Microbacterium</taxon>
    </lineage>
</organism>
<dbReference type="KEGG" id="mlv:CVS47_01319"/>
<reference evidence="1 2" key="1">
    <citation type="submission" date="2018-08" db="EMBL/GenBank/DDBJ databases">
        <title>Microbacterium lemovicicum sp. nov., a bacterium isolated from a natural uranium-rich soil.</title>
        <authorList>
            <person name="ORTET P."/>
        </authorList>
    </citation>
    <scope>NUCLEOTIDE SEQUENCE [LARGE SCALE GENOMIC DNA]</scope>
    <source>
        <strain evidence="1 2">Viu22</strain>
    </source>
</reference>
<sequence length="66" mass="7015">MIVIAGPSVGKSTSLVIPALLSAPGAVVSTSNKRDVLDATRDLRAAAGPEWVFDPQRVALEEPTWW</sequence>